<dbReference type="SUPFAM" id="SSF51569">
    <property type="entry name" value="Aldolase"/>
    <property type="match status" value="1"/>
</dbReference>
<evidence type="ECO:0000256" key="6">
    <source>
        <dbReference type="HAMAP-Rule" id="MF_01028"/>
    </source>
</evidence>
<keyword evidence="4 6" id="KW-0808">Transferase</keyword>
<dbReference type="Pfam" id="PF00682">
    <property type="entry name" value="HMGL-like"/>
    <property type="match status" value="1"/>
</dbReference>
<keyword evidence="3 6" id="KW-0412">Isoleucine biosynthesis</keyword>
<dbReference type="Gene3D" id="1.10.238.260">
    <property type="match status" value="1"/>
</dbReference>
<dbReference type="Gene3D" id="3.30.160.270">
    <property type="match status" value="1"/>
</dbReference>
<dbReference type="InterPro" id="IPR013709">
    <property type="entry name" value="2-isopropylmalate_synth_dimer"/>
</dbReference>
<evidence type="ECO:0000256" key="3">
    <source>
        <dbReference type="ARBA" id="ARBA00022624"/>
    </source>
</evidence>
<gene>
    <name evidence="6" type="primary">cimA</name>
    <name evidence="9" type="ORF">FGU65_13235</name>
</gene>
<evidence type="ECO:0000256" key="5">
    <source>
        <dbReference type="ARBA" id="ARBA00023304"/>
    </source>
</evidence>
<dbReference type="InterPro" id="IPR002034">
    <property type="entry name" value="AIPM/Hcit_synth_CS"/>
</dbReference>
<keyword evidence="2 6" id="KW-0028">Amino-acid biosynthesis</keyword>
<keyword evidence="10" id="KW-1185">Reference proteome</keyword>
<name>A0ABT8MD62_9EURY</name>
<dbReference type="InterPro" id="IPR000891">
    <property type="entry name" value="PYR_CT"/>
</dbReference>
<dbReference type="PROSITE" id="PS50991">
    <property type="entry name" value="PYR_CT"/>
    <property type="match status" value="1"/>
</dbReference>
<evidence type="ECO:0000256" key="4">
    <source>
        <dbReference type="ARBA" id="ARBA00022679"/>
    </source>
</evidence>
<comment type="caution">
    <text evidence="9">The sequence shown here is derived from an EMBL/GenBank/DDBJ whole genome shotgun (WGS) entry which is preliminary data.</text>
</comment>
<dbReference type="Pfam" id="PF22617">
    <property type="entry name" value="HCS_D2"/>
    <property type="match status" value="1"/>
</dbReference>
<dbReference type="PROSITE" id="PS00816">
    <property type="entry name" value="AIPM_HOMOCIT_SYNTH_2"/>
    <property type="match status" value="1"/>
</dbReference>
<evidence type="ECO:0000256" key="7">
    <source>
        <dbReference type="RuleBase" id="RU003523"/>
    </source>
</evidence>
<keyword evidence="5 6" id="KW-0100">Branched-chain amino acid biosynthesis</keyword>
<dbReference type="Proteomes" id="UP001168338">
    <property type="component" value="Unassembled WGS sequence"/>
</dbReference>
<dbReference type="NCBIfam" id="NF002085">
    <property type="entry name" value="PRK00915.1-2"/>
    <property type="match status" value="1"/>
</dbReference>
<evidence type="ECO:0000313" key="10">
    <source>
        <dbReference type="Proteomes" id="UP001168338"/>
    </source>
</evidence>
<dbReference type="SUPFAM" id="SSF110921">
    <property type="entry name" value="2-isopropylmalate synthase LeuA, allosteric (dimerisation) domain"/>
    <property type="match status" value="1"/>
</dbReference>
<organism evidence="9 10">
    <name type="scientific">Methanoculleus frigidifontis</name>
    <dbReference type="NCBI Taxonomy" id="2584085"/>
    <lineage>
        <taxon>Archaea</taxon>
        <taxon>Methanobacteriati</taxon>
        <taxon>Methanobacteriota</taxon>
        <taxon>Stenosarchaea group</taxon>
        <taxon>Methanomicrobia</taxon>
        <taxon>Methanomicrobiales</taxon>
        <taxon>Methanomicrobiaceae</taxon>
        <taxon>Methanoculleus</taxon>
    </lineage>
</organism>
<sequence>MLNRKNTFSEPVRIFDTTLRDGEQTPGVSLTPDQKLEIATHLSEIGVHVIEAGSAAASAGERQSIKLISDAGLSAECCTYVRALAQDIDFAADFGADSVHLVVPVSDLHIEKKLRKTREQVSAMAWSAVEYAKDRGLIVELSGEDASRADRAFLQELFREGIDRGADRLCFCDTVGLLTPERAAELIPPLCMAPLSIHCHDDLGFALASTMAALKAGATCAHVTVNGLGERAGNTALEELVMSLEVLYGHATGIRTEDLYHLSTVVSRLTGVALATNKPIVGEMAFTHESGIHAHGVMRDASTYESIIPERVGRKRRIVLGKHSGSAAVETALHEMGYRPDAGQLAEIVQRIKQLGDTGKRITDADVMTIADAVLAIEFAPALELMQFTIVSGSNAMPTASVTLTVKGEEITCAATGNGPVDAAIRALQRSVSDVGTVRLEQYHVDAISGGTDALVDVTVKLSKDGVSVTSRGARTDIITASVEAVIAGMNRLLREEKHEDRSENSH</sequence>
<dbReference type="Gene3D" id="3.20.20.70">
    <property type="entry name" value="Aldolase class I"/>
    <property type="match status" value="1"/>
</dbReference>
<dbReference type="HAMAP" id="MF_01028">
    <property type="entry name" value="CimA"/>
    <property type="match status" value="1"/>
</dbReference>
<reference evidence="9" key="1">
    <citation type="submission" date="2019-05" db="EMBL/GenBank/DDBJ databases">
        <title>Methanoculleus sp. FWC-SCC1, a methanogenic archaeon isolated from deep marine cold seep.</title>
        <authorList>
            <person name="Chen Y.-W."/>
            <person name="Chen S.-C."/>
            <person name="Teng N.-H."/>
            <person name="Lai M.-C."/>
        </authorList>
    </citation>
    <scope>NUCLEOTIDE SEQUENCE</scope>
    <source>
        <strain evidence="9">FWC-SCC1</strain>
    </source>
</reference>
<dbReference type="EMBL" id="VCYH01000010">
    <property type="protein sequence ID" value="MDN7025831.1"/>
    <property type="molecule type" value="Genomic_DNA"/>
</dbReference>
<accession>A0ABT8MD62</accession>
<dbReference type="EC" id="2.3.3.21" evidence="6"/>
<comment type="subunit">
    <text evidence="6">Homodimer.</text>
</comment>
<evidence type="ECO:0000256" key="1">
    <source>
        <dbReference type="ARBA" id="ARBA00006154"/>
    </source>
</evidence>
<dbReference type="CDD" id="cd07940">
    <property type="entry name" value="DRE_TIM_IPMS"/>
    <property type="match status" value="1"/>
</dbReference>
<dbReference type="PROSITE" id="PS00815">
    <property type="entry name" value="AIPM_HOMOCIT_SYNTH_1"/>
    <property type="match status" value="1"/>
</dbReference>
<dbReference type="InterPro" id="IPR036230">
    <property type="entry name" value="LeuA_allosteric_dom_sf"/>
</dbReference>
<comment type="catalytic activity">
    <reaction evidence="6">
        <text>pyruvate + acetyl-CoA + H2O = (3R)-citramalate + CoA + H(+)</text>
        <dbReference type="Rhea" id="RHEA:19045"/>
        <dbReference type="ChEBI" id="CHEBI:15361"/>
        <dbReference type="ChEBI" id="CHEBI:15377"/>
        <dbReference type="ChEBI" id="CHEBI:15378"/>
        <dbReference type="ChEBI" id="CHEBI:30934"/>
        <dbReference type="ChEBI" id="CHEBI:57287"/>
        <dbReference type="ChEBI" id="CHEBI:57288"/>
        <dbReference type="EC" id="2.3.3.21"/>
    </reaction>
</comment>
<dbReference type="SMART" id="SM00917">
    <property type="entry name" value="LeuA_dimer"/>
    <property type="match status" value="1"/>
</dbReference>
<dbReference type="InterPro" id="IPR013785">
    <property type="entry name" value="Aldolase_TIM"/>
</dbReference>
<proteinExistence type="inferred from homology"/>
<comment type="pathway">
    <text evidence="6">Amino-acid biosynthesis; L-isoleucine biosynthesis; 2-oxobutanoate from pyruvate: step 1/3.</text>
</comment>
<dbReference type="InterPro" id="IPR024890">
    <property type="entry name" value="Citramalate_synthase_CimA"/>
</dbReference>
<protein>
    <recommendedName>
        <fullName evidence="6">Putative (R)-citramalate synthase CimA</fullName>
        <ecNumber evidence="6">2.3.3.21</ecNumber>
    </recommendedName>
</protein>
<comment type="function">
    <text evidence="6">Catalyzes the condensation of pyruvate and acetyl-coenzyme A to form (R)-citramalate.</text>
</comment>
<dbReference type="InterPro" id="IPR011830">
    <property type="entry name" value="LEU1_arch"/>
</dbReference>
<feature type="domain" description="Pyruvate carboxyltransferase" evidence="8">
    <location>
        <begin position="12"/>
        <end position="260"/>
    </location>
</feature>
<keyword evidence="9" id="KW-0012">Acyltransferase</keyword>
<dbReference type="RefSeq" id="WP_301665023.1">
    <property type="nucleotide sequence ID" value="NZ_VCYH01000010.1"/>
</dbReference>
<evidence type="ECO:0000259" key="8">
    <source>
        <dbReference type="PROSITE" id="PS50991"/>
    </source>
</evidence>
<dbReference type="NCBIfam" id="TIGR02090">
    <property type="entry name" value="LEU1_arch"/>
    <property type="match status" value="1"/>
</dbReference>
<dbReference type="GO" id="GO:0003852">
    <property type="term" value="F:2-isopropylmalate synthase activity"/>
    <property type="evidence" value="ECO:0007669"/>
    <property type="project" value="UniProtKB-EC"/>
</dbReference>
<dbReference type="InterPro" id="IPR054691">
    <property type="entry name" value="LeuA/HCS_post-cat"/>
</dbReference>
<evidence type="ECO:0000256" key="2">
    <source>
        <dbReference type="ARBA" id="ARBA00022605"/>
    </source>
</evidence>
<dbReference type="PANTHER" id="PTHR42880">
    <property type="entry name" value="HOMOCITRATE SYNTHASE"/>
    <property type="match status" value="1"/>
</dbReference>
<comment type="similarity">
    <text evidence="1 6 7">Belongs to the alpha-IPM synthase/homocitrate synthase family.</text>
</comment>
<dbReference type="Pfam" id="PF08502">
    <property type="entry name" value="LeuA_dimer"/>
    <property type="match status" value="1"/>
</dbReference>
<dbReference type="PANTHER" id="PTHR42880:SF2">
    <property type="entry name" value="(R)-CITRAMALATE SYNTHASE CIMA"/>
    <property type="match status" value="1"/>
</dbReference>
<evidence type="ECO:0000313" key="9">
    <source>
        <dbReference type="EMBL" id="MDN7025831.1"/>
    </source>
</evidence>